<dbReference type="EMBL" id="RXIC02000022">
    <property type="protein sequence ID" value="KAB1216660.1"/>
    <property type="molecule type" value="Genomic_DNA"/>
</dbReference>
<evidence type="ECO:0000313" key="2">
    <source>
        <dbReference type="Proteomes" id="UP000516437"/>
    </source>
</evidence>
<name>A0A6A1W1H9_9ROSI</name>
<reference evidence="1 2" key="1">
    <citation type="journal article" date="2019" name="Plant Biotechnol. J.">
        <title>The red bayberry genome and genetic basis of sex determination.</title>
        <authorList>
            <person name="Jia H.M."/>
            <person name="Jia H.J."/>
            <person name="Cai Q.L."/>
            <person name="Wang Y."/>
            <person name="Zhao H.B."/>
            <person name="Yang W.F."/>
            <person name="Wang G.Y."/>
            <person name="Li Y.H."/>
            <person name="Zhan D.L."/>
            <person name="Shen Y.T."/>
            <person name="Niu Q.F."/>
            <person name="Chang L."/>
            <person name="Qiu J."/>
            <person name="Zhao L."/>
            <person name="Xie H.B."/>
            <person name="Fu W.Y."/>
            <person name="Jin J."/>
            <person name="Li X.W."/>
            <person name="Jiao Y."/>
            <person name="Zhou C.C."/>
            <person name="Tu T."/>
            <person name="Chai C.Y."/>
            <person name="Gao J.L."/>
            <person name="Fan L.J."/>
            <person name="van de Weg E."/>
            <person name="Wang J.Y."/>
            <person name="Gao Z.S."/>
        </authorList>
    </citation>
    <scope>NUCLEOTIDE SEQUENCE [LARGE SCALE GENOMIC DNA]</scope>
    <source>
        <tissue evidence="1">Leaves</tissue>
    </source>
</reference>
<dbReference type="AlphaFoldDB" id="A0A6A1W1H9"/>
<evidence type="ECO:0000313" key="1">
    <source>
        <dbReference type="EMBL" id="KAB1216660.1"/>
    </source>
</evidence>
<organism evidence="1 2">
    <name type="scientific">Morella rubra</name>
    <name type="common">Chinese bayberry</name>
    <dbReference type="NCBI Taxonomy" id="262757"/>
    <lineage>
        <taxon>Eukaryota</taxon>
        <taxon>Viridiplantae</taxon>
        <taxon>Streptophyta</taxon>
        <taxon>Embryophyta</taxon>
        <taxon>Tracheophyta</taxon>
        <taxon>Spermatophyta</taxon>
        <taxon>Magnoliopsida</taxon>
        <taxon>eudicotyledons</taxon>
        <taxon>Gunneridae</taxon>
        <taxon>Pentapetalae</taxon>
        <taxon>rosids</taxon>
        <taxon>fabids</taxon>
        <taxon>Fagales</taxon>
        <taxon>Myricaceae</taxon>
        <taxon>Morella</taxon>
    </lineage>
</organism>
<proteinExistence type="predicted"/>
<protein>
    <submittedName>
        <fullName evidence="1">Uncharacterized protein</fullName>
    </submittedName>
</protein>
<comment type="caution">
    <text evidence="1">The sequence shown here is derived from an EMBL/GenBank/DDBJ whole genome shotgun (WGS) entry which is preliminary data.</text>
</comment>
<sequence>MMQRIPWPACFPEVPLSNEKLHYVLMILNWVIERHNNVSPLVDVNMILFVS</sequence>
<gene>
    <name evidence="1" type="ORF">CJ030_MR4G008609</name>
</gene>
<accession>A0A6A1W1H9</accession>
<dbReference type="Proteomes" id="UP000516437">
    <property type="component" value="Chromosome 4"/>
</dbReference>
<keyword evidence="2" id="KW-1185">Reference proteome</keyword>